<gene>
    <name evidence="2" type="ORF">CSSPTR1EN2_LOCUS22161</name>
</gene>
<proteinExistence type="predicted"/>
<sequence>MNMAVALHPLASSSLLPSISPLHYHHPTISLPLAAAASSSSASAFLHSSSSSCFYSSCCCFSSSSCCCRDGLRQQFRVHASASISARSSSSSSSGCVVFAASATCFCRCLWRRPLPRGLVVGGLSNFALDAAVKPILYENGEKEQQPQQPPTIVSAPERRIVAIGDLHGDFERTLWALQLAGVLSKDGLYRWIGGTTVLVQVGDVLDRGEDEIAILSLLAWLGKQARSNGGSVFQINGNHETMNVAGDFRNVTPGGFKEAEAFADCCEEDYGGNWEAAFGEWYATSQEKKADQGFSFGNWFPIFNYLRLQKGIAARSLLFEAGGPMAKQLARHGVALKVNDWLFAHGGIMPHHVEYGLERMNHEVSLWMKNANNRWGQPAQIPFFAIKGYDSVVWSRLYSHERHENPEEKVQPCAILSAALVAAKARGLVVGHTPQTIGANCKCDGRVWRIDVGMSSGVLHALPEVLEITDTKVRVLRVAEEFLREDDAAVDGWHNSLDQQKQFDN</sequence>
<dbReference type="InterPro" id="IPR004843">
    <property type="entry name" value="Calcineurin-like_PHP"/>
</dbReference>
<dbReference type="InterPro" id="IPR029052">
    <property type="entry name" value="Metallo-depent_PP-like"/>
</dbReference>
<keyword evidence="3" id="KW-1185">Reference proteome</keyword>
<dbReference type="EMBL" id="OZ019900">
    <property type="protein sequence ID" value="CAK9234326.1"/>
    <property type="molecule type" value="Genomic_DNA"/>
</dbReference>
<reference evidence="2" key="1">
    <citation type="submission" date="2024-02" db="EMBL/GenBank/DDBJ databases">
        <authorList>
            <consortium name="ELIXIR-Norway"/>
            <consortium name="Elixir Norway"/>
        </authorList>
    </citation>
    <scope>NUCLEOTIDE SEQUENCE</scope>
</reference>
<dbReference type="InterPro" id="IPR041787">
    <property type="entry name" value="MPP_Shelphs"/>
</dbReference>
<name>A0ABP0V035_9BRYO</name>
<organism evidence="2 3">
    <name type="scientific">Sphagnum troendelagicum</name>
    <dbReference type="NCBI Taxonomy" id="128251"/>
    <lineage>
        <taxon>Eukaryota</taxon>
        <taxon>Viridiplantae</taxon>
        <taxon>Streptophyta</taxon>
        <taxon>Embryophyta</taxon>
        <taxon>Bryophyta</taxon>
        <taxon>Sphagnophytina</taxon>
        <taxon>Sphagnopsida</taxon>
        <taxon>Sphagnales</taxon>
        <taxon>Sphagnaceae</taxon>
        <taxon>Sphagnum</taxon>
    </lineage>
</organism>
<dbReference type="SUPFAM" id="SSF56300">
    <property type="entry name" value="Metallo-dependent phosphatases"/>
    <property type="match status" value="1"/>
</dbReference>
<protein>
    <recommendedName>
        <fullName evidence="1">Calcineurin-like phosphoesterase domain-containing protein</fullName>
    </recommendedName>
</protein>
<dbReference type="Gene3D" id="3.60.21.10">
    <property type="match status" value="1"/>
</dbReference>
<feature type="domain" description="Calcineurin-like phosphoesterase" evidence="1">
    <location>
        <begin position="160"/>
        <end position="376"/>
    </location>
</feature>
<dbReference type="Proteomes" id="UP001497512">
    <property type="component" value="Chromosome 8"/>
</dbReference>
<dbReference type="PANTHER" id="PTHR46546">
    <property type="entry name" value="SHEWANELLA-LIKE PROTEIN PHOSPHATASE 1"/>
    <property type="match status" value="1"/>
</dbReference>
<evidence type="ECO:0000259" key="1">
    <source>
        <dbReference type="Pfam" id="PF00149"/>
    </source>
</evidence>
<dbReference type="Pfam" id="PF00149">
    <property type="entry name" value="Metallophos"/>
    <property type="match status" value="1"/>
</dbReference>
<accession>A0ABP0V035</accession>
<dbReference type="PANTHER" id="PTHR46546:SF4">
    <property type="entry name" value="SHEWANELLA-LIKE PROTEIN PHOSPHATASE 1"/>
    <property type="match status" value="1"/>
</dbReference>
<evidence type="ECO:0000313" key="3">
    <source>
        <dbReference type="Proteomes" id="UP001497512"/>
    </source>
</evidence>
<evidence type="ECO:0000313" key="2">
    <source>
        <dbReference type="EMBL" id="CAK9234326.1"/>
    </source>
</evidence>
<dbReference type="CDD" id="cd07425">
    <property type="entry name" value="MPP_Shelphs"/>
    <property type="match status" value="1"/>
</dbReference>